<feature type="region of interest" description="Disordered" evidence="1">
    <location>
        <begin position="310"/>
        <end position="350"/>
    </location>
</feature>
<feature type="compositionally biased region" description="Acidic residues" evidence="1">
    <location>
        <begin position="535"/>
        <end position="547"/>
    </location>
</feature>
<comment type="caution">
    <text evidence="2">The sequence shown here is derived from an EMBL/GenBank/DDBJ whole genome shotgun (WGS) entry which is preliminary data.</text>
</comment>
<gene>
    <name evidence="2" type="ORF">RDB_LOCUS78319</name>
</gene>
<evidence type="ECO:0000313" key="3">
    <source>
        <dbReference type="Proteomes" id="UP000663826"/>
    </source>
</evidence>
<dbReference type="EMBL" id="CAJMWQ010001428">
    <property type="protein sequence ID" value="CAE6450348.1"/>
    <property type="molecule type" value="Genomic_DNA"/>
</dbReference>
<accession>A0A8H3B9C2</accession>
<name>A0A8H3B9C2_9AGAM</name>
<proteinExistence type="predicted"/>
<feature type="region of interest" description="Disordered" evidence="1">
    <location>
        <begin position="367"/>
        <end position="455"/>
    </location>
</feature>
<protein>
    <submittedName>
        <fullName evidence="2">Uncharacterized protein</fullName>
    </submittedName>
</protein>
<organism evidence="2 3">
    <name type="scientific">Rhizoctonia solani</name>
    <dbReference type="NCBI Taxonomy" id="456999"/>
    <lineage>
        <taxon>Eukaryota</taxon>
        <taxon>Fungi</taxon>
        <taxon>Dikarya</taxon>
        <taxon>Basidiomycota</taxon>
        <taxon>Agaricomycotina</taxon>
        <taxon>Agaricomycetes</taxon>
        <taxon>Cantharellales</taxon>
        <taxon>Ceratobasidiaceae</taxon>
        <taxon>Rhizoctonia</taxon>
    </lineage>
</organism>
<sequence length="614" mass="69125">MPSALASNKHARELAVASLRKDTLIGTFTVYLQQTKNHPDQRALDQAWVDTLVERIGDPEVLSRALHPISVILEDESSDEELLALLDKHGQHSAPEVPSNIQTLVFAGQHRLAMLSQLDLGGPEHLWWHAEVYKHKLEKDHPAEFLTMMHESNSPQLMKQSSDLELFRAVWKLKRLLQSKTINELRLTQIVVHHVIRMISTEEQLEDYSRGASDTIEGACDHPMGIIAGFLMKKHGNEANAQGYERKILQRLWANRAELHSELERCGDIKAETATQPDYQHLINKSQPWWRVMRLFKVRQLRAKFELLIPPSFGGSNEDPVDEDRQDTLSTQNGPSQRRKRGTEGSHTSLIHKRARFAAQEHGALVSEGMTRSQEQSDHEANTSQEIGEEGGDESSVRPVRNTQTGTEKRVRRNMEQALDVEPEDLPGSDTESDNGSNASTTLRRGGDRRLTRSLDQVSAAAECMTRGESRAMTELLDLIMESRRDGDMEHMVKALLQKGKRVLSKLQKLHQIEYESGHEGLASTSKVRPRAGDMGEEGDLGEEEYQGEGRESGEEELQGEGGGGEEEEEEGEGEGEDAEEEEEEDAEEEGEGEDKEEEGEEEEEEQEAEHIGW</sequence>
<feature type="region of interest" description="Disordered" evidence="1">
    <location>
        <begin position="518"/>
        <end position="614"/>
    </location>
</feature>
<feature type="compositionally biased region" description="Acidic residues" evidence="1">
    <location>
        <begin position="554"/>
        <end position="608"/>
    </location>
</feature>
<evidence type="ECO:0000313" key="2">
    <source>
        <dbReference type="EMBL" id="CAE6450348.1"/>
    </source>
</evidence>
<dbReference type="AlphaFoldDB" id="A0A8H3B9C2"/>
<evidence type="ECO:0000256" key="1">
    <source>
        <dbReference type="SAM" id="MobiDB-lite"/>
    </source>
</evidence>
<dbReference type="Proteomes" id="UP000663826">
    <property type="component" value="Unassembled WGS sequence"/>
</dbReference>
<reference evidence="2" key="1">
    <citation type="submission" date="2021-01" db="EMBL/GenBank/DDBJ databases">
        <authorList>
            <person name="Kaushik A."/>
        </authorList>
    </citation>
    <scope>NUCLEOTIDE SEQUENCE</scope>
    <source>
        <strain evidence="2">AG1-1B</strain>
    </source>
</reference>
<feature type="compositionally biased region" description="Acidic residues" evidence="1">
    <location>
        <begin position="419"/>
        <end position="433"/>
    </location>
</feature>